<dbReference type="PANTHER" id="PTHR23189">
    <property type="entry name" value="RNA RECOGNITION MOTIF-CONTAINING"/>
    <property type="match status" value="1"/>
</dbReference>
<dbReference type="InterPro" id="IPR007201">
    <property type="entry name" value="Mei2-like_Rrm_C"/>
</dbReference>
<gene>
    <name evidence="4" type="ORF">V6N11_042090</name>
</gene>
<reference evidence="4 5" key="1">
    <citation type="journal article" date="2024" name="G3 (Bethesda)">
        <title>Genome assembly of Hibiscus sabdariffa L. provides insights into metabolisms of medicinal natural products.</title>
        <authorList>
            <person name="Kim T."/>
        </authorList>
    </citation>
    <scope>NUCLEOTIDE SEQUENCE [LARGE SCALE GENOMIC DNA]</scope>
    <source>
        <strain evidence="4">TK-2024</strain>
        <tissue evidence="4">Old leaves</tissue>
    </source>
</reference>
<name>A0ABR2QW10_9ROSI</name>
<dbReference type="SUPFAM" id="SSF54928">
    <property type="entry name" value="RNA-binding domain, RBD"/>
    <property type="match status" value="1"/>
</dbReference>
<dbReference type="Pfam" id="PF04059">
    <property type="entry name" value="RRM_2"/>
    <property type="match status" value="1"/>
</dbReference>
<dbReference type="EMBL" id="JBBPBN010000030">
    <property type="protein sequence ID" value="KAK9004627.1"/>
    <property type="molecule type" value="Genomic_DNA"/>
</dbReference>
<protein>
    <recommendedName>
        <fullName evidence="3">Mei2-like C-terminal RNA recognition motif domain-containing protein</fullName>
    </recommendedName>
</protein>
<feature type="compositionally biased region" description="Polar residues" evidence="2">
    <location>
        <begin position="707"/>
        <end position="722"/>
    </location>
</feature>
<keyword evidence="5" id="KW-1185">Reference proteome</keyword>
<evidence type="ECO:0000259" key="3">
    <source>
        <dbReference type="Pfam" id="PF04059"/>
    </source>
</evidence>
<accession>A0ABR2QW10</accession>
<sequence>MDLQSLSSPSIFSDDIRFPTERQVGFWKLDTVLDQRVCMKPVTTSTMEEIIPVESRITRYLDNAEPFTKQHQKVNLSGDGRVVGAERVLNQSLKLSKHVTQGPGTKSSYIGENGFHSVQGNKVDTLTSQFENSLFSSSFSEFFTRKLKLSSDNALYGNSIDTVASSHYEEEEPFESLEELEAQTIGNLLPDDDELFTGVTEGLDFIVQPNGAEDAEELDVFSNVGGMDLGDDCPTVEHPHSSSNDATLAVGPNSSNNMDIETSSGLNYDIKAPFSEPTIPHGVSSSVSNGLTSTVRMGSIGHQSVTTESGHLQMKLDVQGAPAFYPCPVPGYQNGLSRTVNNHSKPLEIIDNKPLSRISSTGHLFEFSNAGFRSAGNGNHLLPGHHYSWSNSYHPEPPSTMWPNSPPLVNGIYSAHPTAQLHALPTTHTLNPSVPIINYHVGSAPTVNPSIWERRHAYGGESPTTGFHPGALGRPQLFHSRPSVYNARGQSIPIMRSVDSPHEHARSRRNEGSINLADKKQFELDIERIIRGEDKRTTLMLKNIPNKYVLPDFDLTLIDKEQTWSVLTVNYNCRYTSKMLLAAIDERGGGTYDFVYLPIDFKARYAFINMLEPSQVITFYQAFNGKKWEKFNSEKVASLAYARIQGKTALIAHFQNSSLMNEDKRCRPILFNTDGPNAGDQVPFPVGVNVRTRPRKAGSANHEENNQESPLSSENEETCSSN</sequence>
<evidence type="ECO:0000256" key="2">
    <source>
        <dbReference type="SAM" id="MobiDB-lite"/>
    </source>
</evidence>
<feature type="region of interest" description="Disordered" evidence="2">
    <location>
        <begin position="672"/>
        <end position="722"/>
    </location>
</feature>
<dbReference type="InterPro" id="IPR035979">
    <property type="entry name" value="RBD_domain_sf"/>
</dbReference>
<dbReference type="Proteomes" id="UP001396334">
    <property type="component" value="Unassembled WGS sequence"/>
</dbReference>
<evidence type="ECO:0000256" key="1">
    <source>
        <dbReference type="ARBA" id="ARBA00022884"/>
    </source>
</evidence>
<evidence type="ECO:0000313" key="5">
    <source>
        <dbReference type="Proteomes" id="UP001396334"/>
    </source>
</evidence>
<proteinExistence type="predicted"/>
<comment type="caution">
    <text evidence="4">The sequence shown here is derived from an EMBL/GenBank/DDBJ whole genome shotgun (WGS) entry which is preliminary data.</text>
</comment>
<evidence type="ECO:0000313" key="4">
    <source>
        <dbReference type="EMBL" id="KAK9004627.1"/>
    </source>
</evidence>
<feature type="domain" description="Mei2-like C-terminal RNA recognition motif" evidence="3">
    <location>
        <begin position="566"/>
        <end position="655"/>
    </location>
</feature>
<organism evidence="4 5">
    <name type="scientific">Hibiscus sabdariffa</name>
    <name type="common">roselle</name>
    <dbReference type="NCBI Taxonomy" id="183260"/>
    <lineage>
        <taxon>Eukaryota</taxon>
        <taxon>Viridiplantae</taxon>
        <taxon>Streptophyta</taxon>
        <taxon>Embryophyta</taxon>
        <taxon>Tracheophyta</taxon>
        <taxon>Spermatophyta</taxon>
        <taxon>Magnoliopsida</taxon>
        <taxon>eudicotyledons</taxon>
        <taxon>Gunneridae</taxon>
        <taxon>Pentapetalae</taxon>
        <taxon>rosids</taxon>
        <taxon>malvids</taxon>
        <taxon>Malvales</taxon>
        <taxon>Malvaceae</taxon>
        <taxon>Malvoideae</taxon>
        <taxon>Hibiscus</taxon>
    </lineage>
</organism>
<keyword evidence="1" id="KW-0694">RNA-binding</keyword>